<keyword evidence="12" id="KW-0539">Nucleus</keyword>
<dbReference type="PANTHER" id="PTHR21646">
    <property type="entry name" value="UBIQUITIN CARBOXYL-TERMINAL HYDROLASE"/>
    <property type="match status" value="1"/>
</dbReference>
<keyword evidence="8" id="KW-0645">Protease</keyword>
<evidence type="ECO:0000256" key="12">
    <source>
        <dbReference type="ARBA" id="ARBA00023242"/>
    </source>
</evidence>
<evidence type="ECO:0000313" key="19">
    <source>
        <dbReference type="Proteomes" id="UP000250572"/>
    </source>
</evidence>
<proteinExistence type="inferred from homology"/>
<evidence type="ECO:0000256" key="13">
    <source>
        <dbReference type="ARBA" id="ARBA00029878"/>
    </source>
</evidence>
<evidence type="ECO:0000256" key="10">
    <source>
        <dbReference type="ARBA" id="ARBA00022801"/>
    </source>
</evidence>
<evidence type="ECO:0000256" key="6">
    <source>
        <dbReference type="ARBA" id="ARBA00014610"/>
    </source>
</evidence>
<comment type="caution">
    <text evidence="18">The sequence shown here is derived from an EMBL/GenBank/DDBJ whole genome shotgun (WGS) entry which is preliminary data.</text>
</comment>
<dbReference type="SMART" id="SM00695">
    <property type="entry name" value="DUSP"/>
    <property type="match status" value="1"/>
</dbReference>
<protein>
    <recommendedName>
        <fullName evidence="6">Ubiquitin carboxyl-terminal hydrolase 15</fullName>
        <ecNumber evidence="5">3.4.19.12</ecNumber>
    </recommendedName>
    <alternativeName>
        <fullName evidence="13">Deubiquitinating enzyme 15</fullName>
    </alternativeName>
    <alternativeName>
        <fullName evidence="14">Ubiquitin thioesterase 15</fullName>
    </alternativeName>
    <alternativeName>
        <fullName evidence="15">Ubiquitin-specific-processing protease 15</fullName>
    </alternativeName>
</protein>
<evidence type="ECO:0000313" key="18">
    <source>
        <dbReference type="EMBL" id="PWA27031.1"/>
    </source>
</evidence>
<comment type="subcellular location">
    <subcellularLocation>
        <location evidence="3">Cytoplasm</location>
    </subcellularLocation>
    <subcellularLocation>
        <location evidence="2">Nucleus</location>
    </subcellularLocation>
</comment>
<keyword evidence="19" id="KW-1185">Reference proteome</keyword>
<dbReference type="STRING" id="33528.ENSGAFP00000024966"/>
<evidence type="ECO:0000256" key="3">
    <source>
        <dbReference type="ARBA" id="ARBA00004496"/>
    </source>
</evidence>
<keyword evidence="10" id="KW-0378">Hydrolase</keyword>
<evidence type="ECO:0000256" key="7">
    <source>
        <dbReference type="ARBA" id="ARBA00022490"/>
    </source>
</evidence>
<dbReference type="InterPro" id="IPR038765">
    <property type="entry name" value="Papain-like_cys_pep_sf"/>
</dbReference>
<dbReference type="PROSITE" id="PS50235">
    <property type="entry name" value="USP_3"/>
    <property type="match status" value="1"/>
</dbReference>
<dbReference type="InterPro" id="IPR028135">
    <property type="entry name" value="Ub_USP-typ"/>
</dbReference>
<dbReference type="PANTHER" id="PTHR21646:SF28">
    <property type="entry name" value="UBIQUITIN CARBOXYL-TERMINAL HYDROLASE 15"/>
    <property type="match status" value="1"/>
</dbReference>
<dbReference type="Pfam" id="PF06337">
    <property type="entry name" value="DUSP"/>
    <property type="match status" value="1"/>
</dbReference>
<evidence type="ECO:0000256" key="8">
    <source>
        <dbReference type="ARBA" id="ARBA00022670"/>
    </source>
</evidence>
<accession>A0A315VUS8</accession>
<dbReference type="InterPro" id="IPR006615">
    <property type="entry name" value="Pept_C19_DUSP"/>
</dbReference>
<dbReference type="Gene3D" id="3.10.20.90">
    <property type="entry name" value="Phosphatidylinositol 3-kinase Catalytic Subunit, Chain A, domain 1"/>
    <property type="match status" value="1"/>
</dbReference>
<evidence type="ECO:0000256" key="14">
    <source>
        <dbReference type="ARBA" id="ARBA00029892"/>
    </source>
</evidence>
<evidence type="ECO:0000256" key="5">
    <source>
        <dbReference type="ARBA" id="ARBA00012759"/>
    </source>
</evidence>
<comment type="catalytic activity">
    <reaction evidence="1">
        <text>Thiol-dependent hydrolysis of ester, thioester, amide, peptide and isopeptide bonds formed by the C-terminal Gly of ubiquitin (a 76-residue protein attached to proteins as an intracellular targeting signal).</text>
        <dbReference type="EC" id="3.4.19.12"/>
    </reaction>
</comment>
<feature type="domain" description="USP" evidence="16">
    <location>
        <begin position="340"/>
        <end position="548"/>
    </location>
</feature>
<dbReference type="InterPro" id="IPR035927">
    <property type="entry name" value="DUSP-like_sf"/>
</dbReference>
<feature type="domain" description="DUSP" evidence="17">
    <location>
        <begin position="7"/>
        <end position="118"/>
    </location>
</feature>
<dbReference type="Proteomes" id="UP000250572">
    <property type="component" value="Unassembled WGS sequence"/>
</dbReference>
<evidence type="ECO:0000259" key="17">
    <source>
        <dbReference type="PROSITE" id="PS51283"/>
    </source>
</evidence>
<dbReference type="GO" id="GO:0016579">
    <property type="term" value="P:protein deubiquitination"/>
    <property type="evidence" value="ECO:0007669"/>
    <property type="project" value="InterPro"/>
</dbReference>
<dbReference type="InterPro" id="IPR050185">
    <property type="entry name" value="Ub_carboxyl-term_hydrolase"/>
</dbReference>
<dbReference type="GO" id="GO:0005737">
    <property type="term" value="C:cytoplasm"/>
    <property type="evidence" value="ECO:0007669"/>
    <property type="project" value="UniProtKB-SubCell"/>
</dbReference>
<sequence>MAEGGAADLDTQRGEIAALLKTQLRKGDTWYLVDSRWFKQWKKYVGFDSWDKYQMGDQNVYPGPVDNSGLLKDGDVLAIKEHLIDELDYILVPTEGWNKLVSWYGLTEGQEPISRKVVEQGMFVKHCKVEVYLTELKLCEDSNMDNVITRRFSKADTIDMIEKEMRKLFSIPDEKETRLWNRYMSNTFEPLNKPDSTIQDAGLYQGQVLVIEQKNQDGTWPRGSMASKSSGASNLSALPKISPSSLTNNHNSSFNSRKSEAVELDSRRVDHRVLTCEAPSSTTITTASFGQWEPETSHVALPASQSVKNSSYGLPSSYPTYSNSYDYSEQSRQSERSGLCGLSNLGNTCFMNSAVQCLSNITPLTEYFLKDKYRDELNEDNPLGMKGEIARAYAELIKQLWSGKYSYVTPRPFKTQVGRFAPQFSGYQQQDSHELLAFLLDGLHEDLNRIRKKPYIQLKDANGRPDKVVAEEAWENHIKRNDSIIVDIFHGLFKSTLVCPVCAKVSVTFDPFCYLTLPLPMKKERSLEVYLVRLDPVAKPTQVAEHGR</sequence>
<dbReference type="GO" id="GO:0004843">
    <property type="term" value="F:cysteine-type deubiquitinase activity"/>
    <property type="evidence" value="ECO:0007669"/>
    <property type="project" value="UniProtKB-EC"/>
</dbReference>
<evidence type="ECO:0000256" key="15">
    <source>
        <dbReference type="ARBA" id="ARBA00032094"/>
    </source>
</evidence>
<dbReference type="SUPFAM" id="SSF54001">
    <property type="entry name" value="Cysteine proteinases"/>
    <property type="match status" value="1"/>
</dbReference>
<dbReference type="EMBL" id="NHOQ01001112">
    <property type="protein sequence ID" value="PWA27031.1"/>
    <property type="molecule type" value="Genomic_DNA"/>
</dbReference>
<dbReference type="GO" id="GO:0006508">
    <property type="term" value="P:proteolysis"/>
    <property type="evidence" value="ECO:0007669"/>
    <property type="project" value="UniProtKB-KW"/>
</dbReference>
<dbReference type="Pfam" id="PF00443">
    <property type="entry name" value="UCH"/>
    <property type="match status" value="1"/>
</dbReference>
<dbReference type="SUPFAM" id="SSF143791">
    <property type="entry name" value="DUSP-like"/>
    <property type="match status" value="1"/>
</dbReference>
<dbReference type="Gene3D" id="3.90.70.10">
    <property type="entry name" value="Cysteine proteinases"/>
    <property type="match status" value="1"/>
</dbReference>
<dbReference type="Gene3D" id="3.30.2230.10">
    <property type="entry name" value="DUSP-like"/>
    <property type="match status" value="1"/>
</dbReference>
<comment type="similarity">
    <text evidence="4">Belongs to the peptidase C19 family.</text>
</comment>
<dbReference type="FunFam" id="3.10.20.90:FF:000020">
    <property type="entry name" value="ubiquitin carboxyl-terminal hydrolase 15 isoform X2"/>
    <property type="match status" value="1"/>
</dbReference>
<evidence type="ECO:0000256" key="9">
    <source>
        <dbReference type="ARBA" id="ARBA00022786"/>
    </source>
</evidence>
<evidence type="ECO:0000256" key="2">
    <source>
        <dbReference type="ARBA" id="ARBA00004123"/>
    </source>
</evidence>
<dbReference type="InterPro" id="IPR018200">
    <property type="entry name" value="USP_CS"/>
</dbReference>
<name>A0A315VUS8_GAMAF</name>
<dbReference type="SUPFAM" id="SSF54236">
    <property type="entry name" value="Ubiquitin-like"/>
    <property type="match status" value="1"/>
</dbReference>
<dbReference type="PROSITE" id="PS00972">
    <property type="entry name" value="USP_1"/>
    <property type="match status" value="1"/>
</dbReference>
<keyword evidence="7" id="KW-0963">Cytoplasm</keyword>
<dbReference type="PROSITE" id="PS51283">
    <property type="entry name" value="DUSP"/>
    <property type="match status" value="1"/>
</dbReference>
<dbReference type="InterPro" id="IPR029071">
    <property type="entry name" value="Ubiquitin-like_domsf"/>
</dbReference>
<dbReference type="Pfam" id="PF14836">
    <property type="entry name" value="Ubiquitin_3"/>
    <property type="match status" value="1"/>
</dbReference>
<evidence type="ECO:0000256" key="4">
    <source>
        <dbReference type="ARBA" id="ARBA00009085"/>
    </source>
</evidence>
<reference evidence="18 19" key="1">
    <citation type="journal article" date="2018" name="G3 (Bethesda)">
        <title>A High-Quality Reference Genome for the Invasive Mosquitofish Gambusia affinis Using a Chicago Library.</title>
        <authorList>
            <person name="Hoffberg S.L."/>
            <person name="Troendle N.J."/>
            <person name="Glenn T.C."/>
            <person name="Mahmud O."/>
            <person name="Louha S."/>
            <person name="Chalopin D."/>
            <person name="Bennetzen J.L."/>
            <person name="Mauricio R."/>
        </authorList>
    </citation>
    <scope>NUCLEOTIDE SEQUENCE [LARGE SCALE GENOMIC DNA]</scope>
    <source>
        <strain evidence="18">NE01/NJP1002.9</strain>
        <tissue evidence="18">Muscle</tissue>
    </source>
</reference>
<dbReference type="GO" id="GO:0005634">
    <property type="term" value="C:nucleus"/>
    <property type="evidence" value="ECO:0007669"/>
    <property type="project" value="UniProtKB-SubCell"/>
</dbReference>
<dbReference type="FunFam" id="3.30.2230.10:FF:000003">
    <property type="entry name" value="ubiquitin carboxyl-terminal hydrolase 15 isoform X1"/>
    <property type="match status" value="1"/>
</dbReference>
<dbReference type="InterPro" id="IPR028889">
    <property type="entry name" value="USP"/>
</dbReference>
<dbReference type="AlphaFoldDB" id="A0A315VUS8"/>
<dbReference type="InterPro" id="IPR001394">
    <property type="entry name" value="Peptidase_C19_UCH"/>
</dbReference>
<keyword evidence="9" id="KW-0833">Ubl conjugation pathway</keyword>
<evidence type="ECO:0000256" key="1">
    <source>
        <dbReference type="ARBA" id="ARBA00000707"/>
    </source>
</evidence>
<organism evidence="18 19">
    <name type="scientific">Gambusia affinis</name>
    <name type="common">Western mosquitofish</name>
    <name type="synonym">Heterandria affinis</name>
    <dbReference type="NCBI Taxonomy" id="33528"/>
    <lineage>
        <taxon>Eukaryota</taxon>
        <taxon>Metazoa</taxon>
        <taxon>Chordata</taxon>
        <taxon>Craniata</taxon>
        <taxon>Vertebrata</taxon>
        <taxon>Euteleostomi</taxon>
        <taxon>Actinopterygii</taxon>
        <taxon>Neopterygii</taxon>
        <taxon>Teleostei</taxon>
        <taxon>Neoteleostei</taxon>
        <taxon>Acanthomorphata</taxon>
        <taxon>Ovalentaria</taxon>
        <taxon>Atherinomorphae</taxon>
        <taxon>Cyprinodontiformes</taxon>
        <taxon>Poeciliidae</taxon>
        <taxon>Poeciliinae</taxon>
        <taxon>Gambusia</taxon>
    </lineage>
</organism>
<dbReference type="FunFam" id="3.90.70.10:FF:000013">
    <property type="entry name" value="ubiquitin carboxyl-terminal hydrolase 15 isoform X1"/>
    <property type="match status" value="1"/>
</dbReference>
<keyword evidence="11" id="KW-0788">Thiol protease</keyword>
<evidence type="ECO:0000256" key="11">
    <source>
        <dbReference type="ARBA" id="ARBA00022807"/>
    </source>
</evidence>
<gene>
    <name evidence="18" type="ORF">CCH79_00018000</name>
</gene>
<dbReference type="EC" id="3.4.19.12" evidence="5"/>
<evidence type="ECO:0000259" key="16">
    <source>
        <dbReference type="PROSITE" id="PS50235"/>
    </source>
</evidence>